<dbReference type="AlphaFoldDB" id="A0A382C2A8"/>
<sequence>PNVNSHDAFAFGHRLLDNFILSLT</sequence>
<name>A0A382C2A8_9ZZZZ</name>
<protein>
    <submittedName>
        <fullName evidence="1">Uncharacterized protein</fullName>
    </submittedName>
</protein>
<feature type="non-terminal residue" evidence="1">
    <location>
        <position position="1"/>
    </location>
</feature>
<proteinExistence type="predicted"/>
<dbReference type="EMBL" id="UINC01032401">
    <property type="protein sequence ID" value="SVB19999.1"/>
    <property type="molecule type" value="Genomic_DNA"/>
</dbReference>
<organism evidence="1">
    <name type="scientific">marine metagenome</name>
    <dbReference type="NCBI Taxonomy" id="408172"/>
    <lineage>
        <taxon>unclassified sequences</taxon>
        <taxon>metagenomes</taxon>
        <taxon>ecological metagenomes</taxon>
    </lineage>
</organism>
<gene>
    <name evidence="1" type="ORF">METZ01_LOCUS172853</name>
</gene>
<reference evidence="1" key="1">
    <citation type="submission" date="2018-05" db="EMBL/GenBank/DDBJ databases">
        <authorList>
            <person name="Lanie J.A."/>
            <person name="Ng W.-L."/>
            <person name="Kazmierczak K.M."/>
            <person name="Andrzejewski T.M."/>
            <person name="Davidsen T.M."/>
            <person name="Wayne K.J."/>
            <person name="Tettelin H."/>
            <person name="Glass J.I."/>
            <person name="Rusch D."/>
            <person name="Podicherti R."/>
            <person name="Tsui H.-C.T."/>
            <person name="Winkler M.E."/>
        </authorList>
    </citation>
    <scope>NUCLEOTIDE SEQUENCE</scope>
</reference>
<accession>A0A382C2A8</accession>
<evidence type="ECO:0000313" key="1">
    <source>
        <dbReference type="EMBL" id="SVB19999.1"/>
    </source>
</evidence>